<dbReference type="Proteomes" id="UP001497480">
    <property type="component" value="Unassembled WGS sequence"/>
</dbReference>
<organism evidence="2 3">
    <name type="scientific">Lupinus luteus</name>
    <name type="common">European yellow lupine</name>
    <dbReference type="NCBI Taxonomy" id="3873"/>
    <lineage>
        <taxon>Eukaryota</taxon>
        <taxon>Viridiplantae</taxon>
        <taxon>Streptophyta</taxon>
        <taxon>Embryophyta</taxon>
        <taxon>Tracheophyta</taxon>
        <taxon>Spermatophyta</taxon>
        <taxon>Magnoliopsida</taxon>
        <taxon>eudicotyledons</taxon>
        <taxon>Gunneridae</taxon>
        <taxon>Pentapetalae</taxon>
        <taxon>rosids</taxon>
        <taxon>fabids</taxon>
        <taxon>Fabales</taxon>
        <taxon>Fabaceae</taxon>
        <taxon>Papilionoideae</taxon>
        <taxon>50 kb inversion clade</taxon>
        <taxon>genistoids sensu lato</taxon>
        <taxon>core genistoids</taxon>
        <taxon>Genisteae</taxon>
        <taxon>Lupinus</taxon>
    </lineage>
</organism>
<dbReference type="EMBL" id="CAXHTB010000014">
    <property type="protein sequence ID" value="CAL0319322.1"/>
    <property type="molecule type" value="Genomic_DNA"/>
</dbReference>
<sequence>MIIICLYVDDLLITGSNKSEIAAVKKSLSSEFELSDLGKLAYFLGIEFVQHKDGIFMHQKKYILEVLDRFNLLECNPADTPVEANLKLGACETKAKVAGTMFRQLVGCLRFLCHSRPEISFGVGLVSRHMSSPRNSHLIAAKRILRYLKGILDHGVLFPYKKSETKQNVLQLKAYTDSDWCGDQVDRRSTMSYVFFLGEAPISWSSKKQDVVALSTCKAEYIAACNGACQGVWIQALMKELSLSNGEAVELKVDNQSAINLAKNPVFHGRSKHIEIKFHYLRDQVAKGRIKLQHCETDLQIADVLTKSLKFARFRILRDKMNVKAW</sequence>
<dbReference type="InterPro" id="IPR013103">
    <property type="entry name" value="RVT_2"/>
</dbReference>
<accession>A0AAV1XDU9</accession>
<proteinExistence type="predicted"/>
<feature type="domain" description="Reverse transcriptase Ty1/copia-type" evidence="1">
    <location>
        <begin position="2"/>
        <end position="83"/>
    </location>
</feature>
<comment type="caution">
    <text evidence="2">The sequence shown here is derived from an EMBL/GenBank/DDBJ whole genome shotgun (WGS) entry which is preliminary data.</text>
</comment>
<keyword evidence="3" id="KW-1185">Reference proteome</keyword>
<dbReference type="SUPFAM" id="SSF56672">
    <property type="entry name" value="DNA/RNA polymerases"/>
    <property type="match status" value="1"/>
</dbReference>
<dbReference type="AlphaFoldDB" id="A0AAV1XDU9"/>
<evidence type="ECO:0000259" key="1">
    <source>
        <dbReference type="Pfam" id="PF07727"/>
    </source>
</evidence>
<gene>
    <name evidence="2" type="ORF">LLUT_LOCUS20382</name>
</gene>
<dbReference type="PANTHER" id="PTHR11439:SF515">
    <property type="entry name" value="GAG-POL POLYPROTEIN"/>
    <property type="match status" value="1"/>
</dbReference>
<protein>
    <recommendedName>
        <fullName evidence="1">Reverse transcriptase Ty1/copia-type domain-containing protein</fullName>
    </recommendedName>
</protein>
<dbReference type="CDD" id="cd09272">
    <property type="entry name" value="RNase_HI_RT_Ty1"/>
    <property type="match status" value="1"/>
</dbReference>
<dbReference type="PANTHER" id="PTHR11439">
    <property type="entry name" value="GAG-POL-RELATED RETROTRANSPOSON"/>
    <property type="match status" value="1"/>
</dbReference>
<name>A0AAV1XDU9_LUPLU</name>
<dbReference type="InterPro" id="IPR043502">
    <property type="entry name" value="DNA/RNA_pol_sf"/>
</dbReference>
<dbReference type="Pfam" id="PF07727">
    <property type="entry name" value="RVT_2"/>
    <property type="match status" value="1"/>
</dbReference>
<reference evidence="2 3" key="1">
    <citation type="submission" date="2024-03" db="EMBL/GenBank/DDBJ databases">
        <authorList>
            <person name="Martinez-Hernandez J."/>
        </authorList>
    </citation>
    <scope>NUCLEOTIDE SEQUENCE [LARGE SCALE GENOMIC DNA]</scope>
</reference>
<evidence type="ECO:0000313" key="3">
    <source>
        <dbReference type="Proteomes" id="UP001497480"/>
    </source>
</evidence>
<evidence type="ECO:0000313" key="2">
    <source>
        <dbReference type="EMBL" id="CAL0319322.1"/>
    </source>
</evidence>